<gene>
    <name evidence="2" type="ORF">CQY22_011145</name>
</gene>
<keyword evidence="1" id="KW-0472">Membrane</keyword>
<evidence type="ECO:0000256" key="1">
    <source>
        <dbReference type="SAM" id="Phobius"/>
    </source>
</evidence>
<keyword evidence="1" id="KW-0812">Transmembrane</keyword>
<comment type="caution">
    <text evidence="2">The sequence shown here is derived from an EMBL/GenBank/DDBJ whole genome shotgun (WGS) entry which is preliminary data.</text>
</comment>
<dbReference type="OrthoDB" id="4380818at2"/>
<evidence type="ECO:0000313" key="3">
    <source>
        <dbReference type="Proteomes" id="UP000230551"/>
    </source>
</evidence>
<dbReference type="Proteomes" id="UP000230551">
    <property type="component" value="Unassembled WGS sequence"/>
</dbReference>
<proteinExistence type="predicted"/>
<dbReference type="EMBL" id="PDCN02000013">
    <property type="protein sequence ID" value="PIB74914.1"/>
    <property type="molecule type" value="Genomic_DNA"/>
</dbReference>
<keyword evidence="3" id="KW-1185">Reference proteome</keyword>
<reference evidence="2 3" key="1">
    <citation type="journal article" date="2017" name="Infect. Genet. Evol.">
        <title>The new phylogeny of the genus Mycobacterium: The old and the news.</title>
        <authorList>
            <person name="Tortoli E."/>
            <person name="Fedrizzi T."/>
            <person name="Meehan C.J."/>
            <person name="Trovato A."/>
            <person name="Grottola A."/>
            <person name="Giacobazzi E."/>
            <person name="Serpini G.F."/>
            <person name="Tagliazucchi S."/>
            <person name="Fabio A."/>
            <person name="Bettua C."/>
            <person name="Bertorelli R."/>
            <person name="Frascaro F."/>
            <person name="De Sanctis V."/>
            <person name="Pecorari M."/>
            <person name="Jousson O."/>
            <person name="Segata N."/>
            <person name="Cirillo D.M."/>
        </authorList>
    </citation>
    <scope>NUCLEOTIDE SEQUENCE [LARGE SCALE GENOMIC DNA]</scope>
    <source>
        <strain evidence="2 3">CIP1034565</strain>
    </source>
</reference>
<protein>
    <submittedName>
        <fullName evidence="2">Uncharacterized protein</fullName>
    </submittedName>
</protein>
<dbReference type="STRING" id="85968.GCA_900073015_00501"/>
<name>A0A2G5PAK3_9MYCO</name>
<keyword evidence="1" id="KW-1133">Transmembrane helix</keyword>
<accession>A0A2G5PAK3</accession>
<dbReference type="AlphaFoldDB" id="A0A2G5PAK3"/>
<evidence type="ECO:0000313" key="2">
    <source>
        <dbReference type="EMBL" id="PIB74914.1"/>
    </source>
</evidence>
<organism evidence="2 3">
    <name type="scientific">Mycolicibacterium brumae</name>
    <dbReference type="NCBI Taxonomy" id="85968"/>
    <lineage>
        <taxon>Bacteria</taxon>
        <taxon>Bacillati</taxon>
        <taxon>Actinomycetota</taxon>
        <taxon>Actinomycetes</taxon>
        <taxon>Mycobacteriales</taxon>
        <taxon>Mycobacteriaceae</taxon>
        <taxon>Mycolicibacterium</taxon>
    </lineage>
</organism>
<dbReference type="RefSeq" id="WP_090585534.1">
    <property type="nucleotide sequence ID" value="NZ_CP104302.1"/>
</dbReference>
<sequence>MADDELELVSTPLGRLWLWLAVGAALILLVGLITVIATREPESDGNPSTPGAAAGTTTTTVSMPAFAEIDVVADDYQESPGYYRFSYMQTPLRECAIFPVRGSGDDAERGLACNVEFPSNTGPVTEGPFQGPPNQVLIVPPDGPKNSIGEGGPEAAPALPEHHRITVGSVTCLALPDDGVDCQTPTGGFRFEDGLLHKR</sequence>
<feature type="transmembrane region" description="Helical" evidence="1">
    <location>
        <begin position="16"/>
        <end position="37"/>
    </location>
</feature>